<dbReference type="RefSeq" id="WP_271013031.1">
    <property type="nucleotide sequence ID" value="NZ_JAQIFT010000061.1"/>
</dbReference>
<dbReference type="GO" id="GO:0005524">
    <property type="term" value="F:ATP binding"/>
    <property type="evidence" value="ECO:0007669"/>
    <property type="project" value="UniProtKB-KW"/>
</dbReference>
<protein>
    <submittedName>
        <fullName evidence="3">ATP-binding protein</fullName>
    </submittedName>
</protein>
<keyword evidence="1" id="KW-0812">Transmembrane</keyword>
<evidence type="ECO:0000313" key="4">
    <source>
        <dbReference type="Proteomes" id="UP001169242"/>
    </source>
</evidence>
<dbReference type="AlphaFoldDB" id="A0AA42J228"/>
<evidence type="ECO:0000256" key="1">
    <source>
        <dbReference type="SAM" id="Phobius"/>
    </source>
</evidence>
<keyword evidence="1" id="KW-1133">Transmembrane helix</keyword>
<feature type="transmembrane region" description="Helical" evidence="1">
    <location>
        <begin position="356"/>
        <end position="377"/>
    </location>
</feature>
<evidence type="ECO:0000313" key="3">
    <source>
        <dbReference type="EMBL" id="MDA3733142.1"/>
    </source>
</evidence>
<keyword evidence="3" id="KW-0067">ATP-binding</keyword>
<dbReference type="InterPro" id="IPR032834">
    <property type="entry name" value="NatK-like_C"/>
</dbReference>
<keyword evidence="4" id="KW-1185">Reference proteome</keyword>
<feature type="transmembrane region" description="Helical" evidence="1">
    <location>
        <begin position="208"/>
        <end position="231"/>
    </location>
</feature>
<comment type="caution">
    <text evidence="3">The sequence shown here is derived from an EMBL/GenBank/DDBJ whole genome shotgun (WGS) entry which is preliminary data.</text>
</comment>
<keyword evidence="1" id="KW-0472">Membrane</keyword>
<dbReference type="InterPro" id="IPR036890">
    <property type="entry name" value="HATPase_C_sf"/>
</dbReference>
<evidence type="ECO:0000259" key="2">
    <source>
        <dbReference type="Pfam" id="PF14501"/>
    </source>
</evidence>
<feature type="domain" description="Sensor histidine kinase NatK-like C-terminal" evidence="2">
    <location>
        <begin position="493"/>
        <end position="589"/>
    </location>
</feature>
<dbReference type="EMBL" id="JAQIFT010000061">
    <property type="protein sequence ID" value="MDA3733142.1"/>
    <property type="molecule type" value="Genomic_DNA"/>
</dbReference>
<dbReference type="Gene3D" id="3.30.565.10">
    <property type="entry name" value="Histidine kinase-like ATPase, C-terminal domain"/>
    <property type="match status" value="1"/>
</dbReference>
<feature type="transmembrane region" description="Helical" evidence="1">
    <location>
        <begin position="177"/>
        <end position="196"/>
    </location>
</feature>
<name>A0AA42J228_9FIRM</name>
<dbReference type="PANTHER" id="PTHR40448:SF1">
    <property type="entry name" value="TWO-COMPONENT SENSOR HISTIDINE KINASE"/>
    <property type="match status" value="1"/>
</dbReference>
<sequence length="596" mass="69076">MRKILIRGTVIIILLLGIFFLARTLPYAKDALRTENVDGFSKDWLLTIEGSSIGKVIDLPYDIHEDEASQTITIQKRLPLYNFPNPSLRIGTGNLKFKVFLDGELIYRFDSLSALNNGKPVGNACLIVDLPEDCFGKEVKIEFKSCDKQAIDILYKVEFGTRDYNILVMYSYSSVEMMIAFSLVLIGVLILILIILVNFKYKTGYENLYLVGLIGCIVIWIIGQSQGYLFIYNNFAFNYYIQLNVLFLFPVLMYRYIYHRYNMEYKRVTLWLSDIHLGYWALILIAQLFELLSLNVLERGYIIFFCITLFVCMGIVLQEVNKNRRYLVGILTIAILIILINIFKRDIQSVSISMKVMISTIILLEGAIIFKITYGLLKLLETNNYNRFLKIQLNNQLEHYILLEQKYISYRKIQHDMKNHWKVVNQLACENNIGEVQHYTALMLDEVEKQRRKVFDTGNPILDAILTEKFYIASTLGIKVTHEILIKKNIAIDLLDWCSIYGNALDNAIEACKKVEDLRWINIKIYYKEGQLICKISNGINSSLPIDINYKTTKENKEIHGFGLKNIKKSVEKYGGELQISHTREVFEIAFVLFEV</sequence>
<feature type="transmembrane region" description="Helical" evidence="1">
    <location>
        <begin position="237"/>
        <end position="257"/>
    </location>
</feature>
<organism evidence="3 4">
    <name type="scientific">Holtiella tumoricola</name>
    <dbReference type="NCBI Taxonomy" id="3018743"/>
    <lineage>
        <taxon>Bacteria</taxon>
        <taxon>Bacillati</taxon>
        <taxon>Bacillota</taxon>
        <taxon>Clostridia</taxon>
        <taxon>Lachnospirales</taxon>
        <taxon>Cellulosilyticaceae</taxon>
        <taxon>Holtiella</taxon>
    </lineage>
</organism>
<dbReference type="Proteomes" id="UP001169242">
    <property type="component" value="Unassembled WGS sequence"/>
</dbReference>
<keyword evidence="3" id="KW-0547">Nucleotide-binding</keyword>
<dbReference type="Pfam" id="PF14501">
    <property type="entry name" value="HATPase_c_5"/>
    <property type="match status" value="1"/>
</dbReference>
<gene>
    <name evidence="3" type="ORF">PBV87_16825</name>
</gene>
<dbReference type="PANTHER" id="PTHR40448">
    <property type="entry name" value="TWO-COMPONENT SENSOR HISTIDINE KINASE"/>
    <property type="match status" value="1"/>
</dbReference>
<dbReference type="GO" id="GO:0042802">
    <property type="term" value="F:identical protein binding"/>
    <property type="evidence" value="ECO:0007669"/>
    <property type="project" value="TreeGrafter"/>
</dbReference>
<dbReference type="SUPFAM" id="SSF55874">
    <property type="entry name" value="ATPase domain of HSP90 chaperone/DNA topoisomerase II/histidine kinase"/>
    <property type="match status" value="1"/>
</dbReference>
<feature type="transmembrane region" description="Helical" evidence="1">
    <location>
        <begin position="269"/>
        <end position="289"/>
    </location>
</feature>
<reference evidence="3" key="1">
    <citation type="journal article" date="2023" name="Int. J. Syst. Evol. Microbiol.">
        <title>&lt;i&gt;Holtiella tumoricola&lt;/i&gt; gen. nov. sp. nov., isolated from a human clinical sample.</title>
        <authorList>
            <person name="Allen-Vercoe E."/>
            <person name="Daigneault M.C."/>
            <person name="Vancuren S.J."/>
            <person name="Cochrane K."/>
            <person name="O'Neal L.L."/>
            <person name="Sankaranarayanan K."/>
            <person name="Lawson P.A."/>
        </authorList>
    </citation>
    <scope>NUCLEOTIDE SEQUENCE</scope>
    <source>
        <strain evidence="3">CC70A</strain>
    </source>
</reference>
<feature type="transmembrane region" description="Helical" evidence="1">
    <location>
        <begin position="301"/>
        <end position="317"/>
    </location>
</feature>
<feature type="transmembrane region" description="Helical" evidence="1">
    <location>
        <begin position="326"/>
        <end position="344"/>
    </location>
</feature>
<dbReference type="CDD" id="cd16935">
    <property type="entry name" value="HATPase_AgrC-ComD-like"/>
    <property type="match status" value="1"/>
</dbReference>
<accession>A0AA42J228</accession>
<proteinExistence type="predicted"/>